<sequence length="74" mass="8634">LKDKIKEHEKNLSEYNNIKLKKEKVKYQENDNFLHLISNDNDETPCQDVQPSKGFDAMNMVKDERLIAASVNLL</sequence>
<name>A0A0B6Y6Q8_9EUPU</name>
<feature type="non-terminal residue" evidence="1">
    <location>
        <position position="74"/>
    </location>
</feature>
<accession>A0A0B6Y6Q8</accession>
<gene>
    <name evidence="1" type="primary">ORF12746</name>
</gene>
<reference evidence="1" key="1">
    <citation type="submission" date="2014-12" db="EMBL/GenBank/DDBJ databases">
        <title>Insight into the proteome of Arion vulgaris.</title>
        <authorList>
            <person name="Aradska J."/>
            <person name="Bulat T."/>
            <person name="Smidak R."/>
            <person name="Sarate P."/>
            <person name="Gangsoo J."/>
            <person name="Sialana F."/>
            <person name="Bilban M."/>
            <person name="Lubec G."/>
        </authorList>
    </citation>
    <scope>NUCLEOTIDE SEQUENCE</scope>
    <source>
        <tissue evidence="1">Skin</tissue>
    </source>
</reference>
<organism evidence="1">
    <name type="scientific">Arion vulgaris</name>
    <dbReference type="NCBI Taxonomy" id="1028688"/>
    <lineage>
        <taxon>Eukaryota</taxon>
        <taxon>Metazoa</taxon>
        <taxon>Spiralia</taxon>
        <taxon>Lophotrochozoa</taxon>
        <taxon>Mollusca</taxon>
        <taxon>Gastropoda</taxon>
        <taxon>Heterobranchia</taxon>
        <taxon>Euthyneura</taxon>
        <taxon>Panpulmonata</taxon>
        <taxon>Eupulmonata</taxon>
        <taxon>Stylommatophora</taxon>
        <taxon>Helicina</taxon>
        <taxon>Arionoidea</taxon>
        <taxon>Arionidae</taxon>
        <taxon>Arion</taxon>
    </lineage>
</organism>
<feature type="non-terminal residue" evidence="1">
    <location>
        <position position="1"/>
    </location>
</feature>
<proteinExistence type="predicted"/>
<evidence type="ECO:0000313" key="1">
    <source>
        <dbReference type="EMBL" id="CEK51185.1"/>
    </source>
</evidence>
<protein>
    <submittedName>
        <fullName evidence="1">Uncharacterized protein</fullName>
    </submittedName>
</protein>
<dbReference type="AlphaFoldDB" id="A0A0B6Y6Q8"/>
<dbReference type="EMBL" id="HACG01004320">
    <property type="protein sequence ID" value="CEK51185.1"/>
    <property type="molecule type" value="Transcribed_RNA"/>
</dbReference>